<keyword evidence="4" id="KW-1185">Reference proteome</keyword>
<protein>
    <submittedName>
        <fullName evidence="3">Oxidoreductase-like domain-containing protein</fullName>
    </submittedName>
</protein>
<dbReference type="Proteomes" id="UP001216674">
    <property type="component" value="Unassembled WGS sequence"/>
</dbReference>
<organism evidence="3 4">
    <name type="scientific">Cupriavidus basilensis</name>
    <dbReference type="NCBI Taxonomy" id="68895"/>
    <lineage>
        <taxon>Bacteria</taxon>
        <taxon>Pseudomonadati</taxon>
        <taxon>Pseudomonadota</taxon>
        <taxon>Betaproteobacteria</taxon>
        <taxon>Burkholderiales</taxon>
        <taxon>Burkholderiaceae</taxon>
        <taxon>Cupriavidus</taxon>
    </lineage>
</organism>
<feature type="compositionally biased region" description="Low complexity" evidence="1">
    <location>
        <begin position="17"/>
        <end position="28"/>
    </location>
</feature>
<evidence type="ECO:0000313" key="4">
    <source>
        <dbReference type="Proteomes" id="UP001216674"/>
    </source>
</evidence>
<gene>
    <name evidence="3" type="ORF">P3W85_00115</name>
</gene>
<comment type="caution">
    <text evidence="3">The sequence shown here is derived from an EMBL/GenBank/DDBJ whole genome shotgun (WGS) entry which is preliminary data.</text>
</comment>
<evidence type="ECO:0000259" key="2">
    <source>
        <dbReference type="Pfam" id="PF09791"/>
    </source>
</evidence>
<proteinExistence type="predicted"/>
<feature type="region of interest" description="Disordered" evidence="1">
    <location>
        <begin position="1"/>
        <end position="39"/>
    </location>
</feature>
<sequence>MVSVEDPASAAGRKPEAASAPEQSAAALPPRPVAPPTPDINDCCGNGCDPCIFDLHAEAMARYRAELKAWQALAGETADAGTGNPSF</sequence>
<accession>A0ABT6AGC1</accession>
<evidence type="ECO:0000313" key="3">
    <source>
        <dbReference type="EMBL" id="MDF3831372.1"/>
    </source>
</evidence>
<dbReference type="EMBL" id="JARJLM010000001">
    <property type="protein sequence ID" value="MDF3831372.1"/>
    <property type="molecule type" value="Genomic_DNA"/>
</dbReference>
<name>A0ABT6AGC1_9BURK</name>
<dbReference type="RefSeq" id="WP_017230253.1">
    <property type="nucleotide sequence ID" value="NZ_JARJLM010000001.1"/>
</dbReference>
<evidence type="ECO:0000256" key="1">
    <source>
        <dbReference type="SAM" id="MobiDB-lite"/>
    </source>
</evidence>
<feature type="domain" description="Oxidoreductase-like" evidence="2">
    <location>
        <begin position="28"/>
        <end position="71"/>
    </location>
</feature>
<reference evidence="3 4" key="1">
    <citation type="submission" date="2023-03" db="EMBL/GenBank/DDBJ databases">
        <title>Draft assemblies of triclosan tolerant bacteria isolated from returned activated sludge.</title>
        <authorList>
            <person name="Van Hamelsveld S."/>
        </authorList>
    </citation>
    <scope>NUCLEOTIDE SEQUENCE [LARGE SCALE GENOMIC DNA]</scope>
    <source>
        <strain evidence="3 4">GW210010_S58</strain>
    </source>
</reference>
<dbReference type="InterPro" id="IPR019180">
    <property type="entry name" value="Oxidoreductase-like_N"/>
</dbReference>
<feature type="compositionally biased region" description="Pro residues" evidence="1">
    <location>
        <begin position="29"/>
        <end position="38"/>
    </location>
</feature>
<dbReference type="Pfam" id="PF09791">
    <property type="entry name" value="Oxidored-like"/>
    <property type="match status" value="1"/>
</dbReference>